<proteinExistence type="predicted"/>
<dbReference type="Pfam" id="PF13604">
    <property type="entry name" value="AAA_30"/>
    <property type="match status" value="1"/>
</dbReference>
<dbReference type="InterPro" id="IPR027417">
    <property type="entry name" value="P-loop_NTPase"/>
</dbReference>
<reference evidence="1" key="1">
    <citation type="submission" date="2019-11" db="EMBL/GenBank/DDBJ databases">
        <title>Genomic insights into an expanded diversity of filamentous marine cyanobacteria reveals the extraordinary biosynthetic potential of Moorea and Okeania.</title>
        <authorList>
            <person name="Ferreira Leao T."/>
            <person name="Wang M."/>
            <person name="Moss N."/>
            <person name="Da Silva R."/>
            <person name="Sanders J."/>
            <person name="Nurk S."/>
            <person name="Gurevich A."/>
            <person name="Humphrey G."/>
            <person name="Reher R."/>
            <person name="Zhu Q."/>
            <person name="Belda-Ferre P."/>
            <person name="Glukhov E."/>
            <person name="Rex R."/>
            <person name="Dorrestein P.C."/>
            <person name="Knight R."/>
            <person name="Pevzner P."/>
            <person name="Gerwick W.H."/>
            <person name="Gerwick L."/>
        </authorList>
    </citation>
    <scope>NUCLEOTIDE SEQUENCE</scope>
    <source>
        <strain evidence="1">SIO1C4</strain>
    </source>
</reference>
<dbReference type="AlphaFoldDB" id="A0A6B3NHV9"/>
<accession>A0A6B3NHV9</accession>
<dbReference type="Gene3D" id="3.40.50.300">
    <property type="entry name" value="P-loop containing nucleotide triphosphate hydrolases"/>
    <property type="match status" value="1"/>
</dbReference>
<organism evidence="1">
    <name type="scientific">Symploca sp. SIO1C4</name>
    <dbReference type="NCBI Taxonomy" id="2607765"/>
    <lineage>
        <taxon>Bacteria</taxon>
        <taxon>Bacillati</taxon>
        <taxon>Cyanobacteriota</taxon>
        <taxon>Cyanophyceae</taxon>
        <taxon>Coleofasciculales</taxon>
        <taxon>Coleofasciculaceae</taxon>
        <taxon>Symploca</taxon>
    </lineage>
</organism>
<dbReference type="SUPFAM" id="SSF52540">
    <property type="entry name" value="P-loop containing nucleoside triphosphate hydrolases"/>
    <property type="match status" value="1"/>
</dbReference>
<dbReference type="EMBL" id="JAAHFQ010000559">
    <property type="protein sequence ID" value="NER30445.1"/>
    <property type="molecule type" value="Genomic_DNA"/>
</dbReference>
<gene>
    <name evidence="1" type="ORF">F6J89_23195</name>
</gene>
<name>A0A6B3NHV9_9CYAN</name>
<protein>
    <submittedName>
        <fullName evidence="1">AAA family ATPase</fullName>
    </submittedName>
</protein>
<comment type="caution">
    <text evidence="1">The sequence shown here is derived from an EMBL/GenBank/DDBJ whole genome shotgun (WGS) entry which is preliminary data.</text>
</comment>
<sequence length="122" mass="12938">MMATLLDQTPTTVNKLVDSLPFTLTPQQQQALAKLRAFLISPSTFFLLCGYAGTGKSTIVFQIVKELIAEGTRVVLSAPTNKAVGILKKMAAENGIDTIPCITVHQLLGLGEKLANVTPGAI</sequence>
<evidence type="ECO:0000313" key="1">
    <source>
        <dbReference type="EMBL" id="NER30445.1"/>
    </source>
</evidence>